<dbReference type="Pfam" id="PF06808">
    <property type="entry name" value="DctM"/>
    <property type="match status" value="1"/>
</dbReference>
<evidence type="ECO:0000256" key="3">
    <source>
        <dbReference type="ARBA" id="ARBA00022519"/>
    </source>
</evidence>
<proteinExistence type="inferred from homology"/>
<comment type="subcellular location">
    <subcellularLocation>
        <location evidence="1 7">Cell inner membrane</location>
        <topology evidence="1 7">Multi-pass membrane protein</topology>
    </subcellularLocation>
</comment>
<keyword evidence="6 7" id="KW-0472">Membrane</keyword>
<keyword evidence="2" id="KW-1003">Cell membrane</keyword>
<comment type="similarity">
    <text evidence="7">Belongs to the TRAP transporter large permease family.</text>
</comment>
<dbReference type="Proteomes" id="UP000295301">
    <property type="component" value="Unassembled WGS sequence"/>
</dbReference>
<feature type="transmembrane region" description="Helical" evidence="7">
    <location>
        <begin position="97"/>
        <end position="116"/>
    </location>
</feature>
<keyword evidence="10" id="KW-1185">Reference proteome</keyword>
<protein>
    <recommendedName>
        <fullName evidence="7">TRAP transporter large permease protein</fullName>
    </recommendedName>
</protein>
<evidence type="ECO:0000313" key="10">
    <source>
        <dbReference type="Proteomes" id="UP000295301"/>
    </source>
</evidence>
<dbReference type="PIRSF" id="PIRSF006066">
    <property type="entry name" value="HI0050"/>
    <property type="match status" value="1"/>
</dbReference>
<keyword evidence="5 7" id="KW-1133">Transmembrane helix</keyword>
<feature type="transmembrane region" description="Helical" evidence="7">
    <location>
        <begin position="366"/>
        <end position="392"/>
    </location>
</feature>
<dbReference type="GO" id="GO:0022857">
    <property type="term" value="F:transmembrane transporter activity"/>
    <property type="evidence" value="ECO:0007669"/>
    <property type="project" value="UniProtKB-UniRule"/>
</dbReference>
<keyword evidence="7" id="KW-0813">Transport</keyword>
<evidence type="ECO:0000256" key="6">
    <source>
        <dbReference type="ARBA" id="ARBA00023136"/>
    </source>
</evidence>
<feature type="domain" description="TRAP C4-dicarboxylate transport system permease DctM subunit" evidence="8">
    <location>
        <begin position="11"/>
        <end position="429"/>
    </location>
</feature>
<dbReference type="PANTHER" id="PTHR33362">
    <property type="entry name" value="SIALIC ACID TRAP TRANSPORTER PERMEASE PROTEIN SIAT-RELATED"/>
    <property type="match status" value="1"/>
</dbReference>
<comment type="function">
    <text evidence="7">Part of the tripartite ATP-independent periplasmic (TRAP) transport system.</text>
</comment>
<organism evidence="9 10">
    <name type="scientific">Antarcticimicrobium luteum</name>
    <dbReference type="NCBI Taxonomy" id="2547397"/>
    <lineage>
        <taxon>Bacteria</taxon>
        <taxon>Pseudomonadati</taxon>
        <taxon>Pseudomonadota</taxon>
        <taxon>Alphaproteobacteria</taxon>
        <taxon>Rhodobacterales</taxon>
        <taxon>Paracoccaceae</taxon>
        <taxon>Antarcticimicrobium</taxon>
    </lineage>
</organism>
<dbReference type="NCBIfam" id="TIGR00786">
    <property type="entry name" value="dctM"/>
    <property type="match status" value="1"/>
</dbReference>
<dbReference type="GO" id="GO:0005886">
    <property type="term" value="C:plasma membrane"/>
    <property type="evidence" value="ECO:0007669"/>
    <property type="project" value="UniProtKB-SubCell"/>
</dbReference>
<evidence type="ECO:0000256" key="4">
    <source>
        <dbReference type="ARBA" id="ARBA00022692"/>
    </source>
</evidence>
<evidence type="ECO:0000313" key="9">
    <source>
        <dbReference type="EMBL" id="TDK47431.1"/>
    </source>
</evidence>
<sequence>MDWTLVLGLMLGGLALLLLMGLPVAFAFLTVTVIGAYEVLGGERGVMQLARNAVQSIASFQLAPIPLFILMGELLFQTGVAHRAIDAVDRVVTRIPGRLAVVSVFGGTLFAALSGSTIANTAMLGSTLLPGMLKKGYAPTIAMGPIMASGAIAMLIPPSALAVLVGSLAGISIAGLLIAGVIPALLLSVLFVIWIVWRVTRNPSLAPPDPGAEGLTLTERWGPFLRYVAPLSLVFAVVIGSLLAGIATPTESAALGSVAALALGAGYRALSWKKLQSALTETVKLSVMILFIILISQTFAQVLSFSGATNGVIRAVQGIGLDPVQVLVGMIVILLIMGCFVDQVSMLMVTVPIFVPLAKAAGIDPLVLGVVYLLTMEIGLLTPPFGLILFVMRGVAPPEIRMSTIYASILPFVAIKLLVLALIVWQPALGTWLPSMIGR</sequence>
<dbReference type="EMBL" id="SMUV01000065">
    <property type="protein sequence ID" value="TDK47431.1"/>
    <property type="molecule type" value="Genomic_DNA"/>
</dbReference>
<keyword evidence="4 7" id="KW-0812">Transmembrane</keyword>
<feature type="transmembrane region" description="Helical" evidence="7">
    <location>
        <begin position="326"/>
        <end position="354"/>
    </location>
</feature>
<feature type="transmembrane region" description="Helical" evidence="7">
    <location>
        <begin position="168"/>
        <end position="197"/>
    </location>
</feature>
<feature type="transmembrane region" description="Helical" evidence="7">
    <location>
        <begin position="57"/>
        <end position="76"/>
    </location>
</feature>
<dbReference type="OrthoDB" id="9790209at2"/>
<feature type="transmembrane region" description="Helical" evidence="7">
    <location>
        <begin position="285"/>
        <end position="305"/>
    </location>
</feature>
<evidence type="ECO:0000259" key="8">
    <source>
        <dbReference type="Pfam" id="PF06808"/>
    </source>
</evidence>
<dbReference type="PANTHER" id="PTHR33362:SF5">
    <property type="entry name" value="C4-DICARBOXYLATE TRAP TRANSPORTER LARGE PERMEASE PROTEIN DCTM"/>
    <property type="match status" value="1"/>
</dbReference>
<feature type="transmembrane region" description="Helical" evidence="7">
    <location>
        <begin position="404"/>
        <end position="425"/>
    </location>
</feature>
<evidence type="ECO:0000256" key="2">
    <source>
        <dbReference type="ARBA" id="ARBA00022475"/>
    </source>
</evidence>
<feature type="transmembrane region" description="Helical" evidence="7">
    <location>
        <begin position="224"/>
        <end position="246"/>
    </location>
</feature>
<dbReference type="InterPro" id="IPR004681">
    <property type="entry name" value="TRAP_DctM"/>
</dbReference>
<evidence type="ECO:0000256" key="5">
    <source>
        <dbReference type="ARBA" id="ARBA00022989"/>
    </source>
</evidence>
<reference evidence="9 10" key="1">
    <citation type="submission" date="2019-03" db="EMBL/GenBank/DDBJ databases">
        <title>Ruegeria lutea sp. nov., a novel strain, isolated from marine sediment, the Masan Bay, South Korea.</title>
        <authorList>
            <person name="Kim J."/>
            <person name="Kim D.-Y."/>
            <person name="Lee S.-S."/>
        </authorList>
    </citation>
    <scope>NUCLEOTIDE SEQUENCE [LARGE SCALE GENOMIC DNA]</scope>
    <source>
        <strain evidence="9 10">318-1</strain>
    </source>
</reference>
<dbReference type="InterPro" id="IPR010656">
    <property type="entry name" value="DctM"/>
</dbReference>
<dbReference type="RefSeq" id="WP_133359824.1">
    <property type="nucleotide sequence ID" value="NZ_SMUV01000065.1"/>
</dbReference>
<feature type="transmembrane region" description="Helical" evidence="7">
    <location>
        <begin position="253"/>
        <end position="270"/>
    </location>
</feature>
<name>A0A4R5V6J4_9RHOB</name>
<dbReference type="AlphaFoldDB" id="A0A4R5V6J4"/>
<accession>A0A4R5V6J4</accession>
<gene>
    <name evidence="9" type="ORF">E1832_11135</name>
</gene>
<evidence type="ECO:0000256" key="1">
    <source>
        <dbReference type="ARBA" id="ARBA00004429"/>
    </source>
</evidence>
<comment type="subunit">
    <text evidence="7">The complex comprises the extracytoplasmic solute receptor protein and the two transmembrane proteins.</text>
</comment>
<comment type="caution">
    <text evidence="7">Lacks conserved residue(s) required for the propagation of feature annotation.</text>
</comment>
<keyword evidence="3 7" id="KW-0997">Cell inner membrane</keyword>
<evidence type="ECO:0000256" key="7">
    <source>
        <dbReference type="RuleBase" id="RU369079"/>
    </source>
</evidence>
<comment type="caution">
    <text evidence="9">The sequence shown here is derived from an EMBL/GenBank/DDBJ whole genome shotgun (WGS) entry which is preliminary data.</text>
</comment>